<dbReference type="NCBIfam" id="NF009466">
    <property type="entry name" value="PRK12826.1-2"/>
    <property type="match status" value="1"/>
</dbReference>
<dbReference type="NCBIfam" id="NF009464">
    <property type="entry name" value="PRK12824.1"/>
    <property type="match status" value="1"/>
</dbReference>
<dbReference type="Gene3D" id="3.40.50.720">
    <property type="entry name" value="NAD(P)-binding Rossmann-like Domain"/>
    <property type="match status" value="1"/>
</dbReference>
<proteinExistence type="inferred from homology"/>
<dbReference type="EMBL" id="JAVRHY010000004">
    <property type="protein sequence ID" value="MDT0618127.1"/>
    <property type="molecule type" value="Genomic_DNA"/>
</dbReference>
<organism evidence="5 6">
    <name type="scientific">Spectribacter acetivorans</name>
    <dbReference type="NCBI Taxonomy" id="3075603"/>
    <lineage>
        <taxon>Bacteria</taxon>
        <taxon>Pseudomonadati</taxon>
        <taxon>Pseudomonadota</taxon>
        <taxon>Gammaproteobacteria</taxon>
        <taxon>Salinisphaerales</taxon>
        <taxon>Salinisphaeraceae</taxon>
        <taxon>Spectribacter</taxon>
    </lineage>
</organism>
<dbReference type="InterPro" id="IPR020904">
    <property type="entry name" value="Sc_DH/Rdtase_CS"/>
</dbReference>
<dbReference type="RefSeq" id="WP_311658184.1">
    <property type="nucleotide sequence ID" value="NZ_JAVRHY010000004.1"/>
</dbReference>
<evidence type="ECO:0000256" key="2">
    <source>
        <dbReference type="ARBA" id="ARBA00023002"/>
    </source>
</evidence>
<dbReference type="CDD" id="cd05333">
    <property type="entry name" value="BKR_SDR_c"/>
    <property type="match status" value="1"/>
</dbReference>
<comment type="similarity">
    <text evidence="1 3">Belongs to the short-chain dehydrogenases/reductases (SDR) family.</text>
</comment>
<dbReference type="GO" id="GO:0018454">
    <property type="term" value="F:acetoacetyl-CoA reductase activity"/>
    <property type="evidence" value="ECO:0007669"/>
    <property type="project" value="UniProtKB-EC"/>
</dbReference>
<dbReference type="PANTHER" id="PTHR42879:SF2">
    <property type="entry name" value="3-OXOACYL-[ACYL-CARRIER-PROTEIN] REDUCTASE FABG"/>
    <property type="match status" value="1"/>
</dbReference>
<reference evidence="5 6" key="1">
    <citation type="submission" date="2023-09" db="EMBL/GenBank/DDBJ databases">
        <authorList>
            <person name="Rey-Velasco X."/>
        </authorList>
    </citation>
    <scope>NUCLEOTIDE SEQUENCE [LARGE SCALE GENOMIC DNA]</scope>
    <source>
        <strain evidence="5 6">P385</strain>
    </source>
</reference>
<evidence type="ECO:0000256" key="3">
    <source>
        <dbReference type="RuleBase" id="RU000363"/>
    </source>
</evidence>
<sequence length="251" mass="26843">MKINLKDRVALVTGANGAIGRMICHYLGNAGCKLLAGHAGFHKDVAEQLVADEKKEGCQIKLLEFDVSDFEATRAAIAEGEAEFGPVDILVNVAGITKDKPLKKMDPETWQKVIDINLGGIYNCTRNVIEGMSDRGWGRVINISSINGQKGQFGQANYSAAKAGVHGFTMAVAREVARKGVTVNTISPGYIDSPMIRAVPDDIRAGIEAEIPVGRFGQPEDIASMVTFAASEQAAWITGADFTVNGGHFIH</sequence>
<evidence type="ECO:0000313" key="5">
    <source>
        <dbReference type="EMBL" id="MDT0618127.1"/>
    </source>
</evidence>
<evidence type="ECO:0000259" key="4">
    <source>
        <dbReference type="SMART" id="SM00822"/>
    </source>
</evidence>
<dbReference type="InterPro" id="IPR057326">
    <property type="entry name" value="KR_dom"/>
</dbReference>
<dbReference type="PRINTS" id="PR00081">
    <property type="entry name" value="GDHRDH"/>
</dbReference>
<dbReference type="Proteomes" id="UP001259982">
    <property type="component" value="Unassembled WGS sequence"/>
</dbReference>
<comment type="caution">
    <text evidence="5">The sequence shown here is derived from an EMBL/GenBank/DDBJ whole genome shotgun (WGS) entry which is preliminary data.</text>
</comment>
<evidence type="ECO:0000256" key="1">
    <source>
        <dbReference type="ARBA" id="ARBA00006484"/>
    </source>
</evidence>
<keyword evidence="6" id="KW-1185">Reference proteome</keyword>
<dbReference type="SMART" id="SM00822">
    <property type="entry name" value="PKS_KR"/>
    <property type="match status" value="1"/>
</dbReference>
<name>A0ABU3B6P9_9GAMM</name>
<dbReference type="Pfam" id="PF00106">
    <property type="entry name" value="adh_short"/>
    <property type="match status" value="1"/>
</dbReference>
<dbReference type="PROSITE" id="PS00061">
    <property type="entry name" value="ADH_SHORT"/>
    <property type="match status" value="1"/>
</dbReference>
<evidence type="ECO:0000313" key="6">
    <source>
        <dbReference type="Proteomes" id="UP001259982"/>
    </source>
</evidence>
<dbReference type="InterPro" id="IPR050259">
    <property type="entry name" value="SDR"/>
</dbReference>
<dbReference type="EC" id="1.1.1.36" evidence="5"/>
<dbReference type="InterPro" id="IPR036291">
    <property type="entry name" value="NAD(P)-bd_dom_sf"/>
</dbReference>
<dbReference type="InterPro" id="IPR002347">
    <property type="entry name" value="SDR_fam"/>
</dbReference>
<dbReference type="PANTHER" id="PTHR42879">
    <property type="entry name" value="3-OXOACYL-(ACYL-CARRIER-PROTEIN) REDUCTASE"/>
    <property type="match status" value="1"/>
</dbReference>
<keyword evidence="2 5" id="KW-0560">Oxidoreductase</keyword>
<dbReference type="PRINTS" id="PR00080">
    <property type="entry name" value="SDRFAMILY"/>
</dbReference>
<dbReference type="NCBIfam" id="TIGR01829">
    <property type="entry name" value="AcAcCoA_reduct"/>
    <property type="match status" value="1"/>
</dbReference>
<protein>
    <submittedName>
        <fullName evidence="5">Acetoacetyl-CoA reductase</fullName>
        <ecNumber evidence="5">1.1.1.36</ecNumber>
    </submittedName>
</protein>
<dbReference type="SUPFAM" id="SSF51735">
    <property type="entry name" value="NAD(P)-binding Rossmann-fold domains"/>
    <property type="match status" value="1"/>
</dbReference>
<gene>
    <name evidence="5" type="primary">phbB</name>
    <name evidence="5" type="ORF">RM531_06550</name>
</gene>
<dbReference type="InterPro" id="IPR011283">
    <property type="entry name" value="Acetoacetyl-CoA_reductase"/>
</dbReference>
<accession>A0ABU3B6P9</accession>
<feature type="domain" description="Ketoreductase" evidence="4">
    <location>
        <begin position="8"/>
        <end position="194"/>
    </location>
</feature>